<dbReference type="RefSeq" id="WP_231439072.1">
    <property type="nucleotide sequence ID" value="NZ_JAJOMB010000002.1"/>
</dbReference>
<evidence type="ECO:0000259" key="3">
    <source>
        <dbReference type="PROSITE" id="PS50110"/>
    </source>
</evidence>
<dbReference type="Pfam" id="PF00072">
    <property type="entry name" value="Response_reg"/>
    <property type="match status" value="1"/>
</dbReference>
<gene>
    <name evidence="4" type="ORF">LR394_04500</name>
</gene>
<sequence>MSKVLVVEDDSDIRRLLEIRLARMGHTVISVPSADDAQEAIRRYGVPDLVVLDIVMHGTSGLELLRELRSSPEAQDLPVILLTARDLQEDQRVARELHAHLMQKPIEAASLNRVLDQVLSAS</sequence>
<evidence type="ECO:0000256" key="1">
    <source>
        <dbReference type="ARBA" id="ARBA00022553"/>
    </source>
</evidence>
<feature type="modified residue" description="4-aspartylphosphate" evidence="2">
    <location>
        <position position="53"/>
    </location>
</feature>
<proteinExistence type="predicted"/>
<dbReference type="PANTHER" id="PTHR44591:SF23">
    <property type="entry name" value="CHEY SUBFAMILY"/>
    <property type="match status" value="1"/>
</dbReference>
<name>A0A9X1NAG1_9ACTN</name>
<dbReference type="AlphaFoldDB" id="A0A9X1NAG1"/>
<reference evidence="4" key="1">
    <citation type="submission" date="2021-11" db="EMBL/GenBank/DDBJ databases">
        <title>Streptomyces corallinus and Kineosporia corallina sp. nov., two new coral-derived marine actinobacteria.</title>
        <authorList>
            <person name="Buangrab K."/>
            <person name="Sutthacheep M."/>
            <person name="Yeemin T."/>
            <person name="Harunari E."/>
            <person name="Igarashi Y."/>
            <person name="Sripreechasak P."/>
            <person name="Kanchanasin P."/>
            <person name="Tanasupawat S."/>
            <person name="Phongsopitanun W."/>
        </authorList>
    </citation>
    <scope>NUCLEOTIDE SEQUENCE</scope>
    <source>
        <strain evidence="4">JCM 31032</strain>
    </source>
</reference>
<dbReference type="SUPFAM" id="SSF52172">
    <property type="entry name" value="CheY-like"/>
    <property type="match status" value="1"/>
</dbReference>
<dbReference type="PROSITE" id="PS50110">
    <property type="entry name" value="RESPONSE_REGULATORY"/>
    <property type="match status" value="1"/>
</dbReference>
<accession>A0A9X1NAG1</accession>
<dbReference type="Gene3D" id="3.40.50.2300">
    <property type="match status" value="1"/>
</dbReference>
<keyword evidence="5" id="KW-1185">Reference proteome</keyword>
<feature type="domain" description="Response regulatory" evidence="3">
    <location>
        <begin position="3"/>
        <end position="119"/>
    </location>
</feature>
<organism evidence="4 5">
    <name type="scientific">Kineosporia babensis</name>
    <dbReference type="NCBI Taxonomy" id="499548"/>
    <lineage>
        <taxon>Bacteria</taxon>
        <taxon>Bacillati</taxon>
        <taxon>Actinomycetota</taxon>
        <taxon>Actinomycetes</taxon>
        <taxon>Kineosporiales</taxon>
        <taxon>Kineosporiaceae</taxon>
        <taxon>Kineosporia</taxon>
    </lineage>
</organism>
<dbReference type="EMBL" id="JAJOMB010000002">
    <property type="protein sequence ID" value="MCD5310144.1"/>
    <property type="molecule type" value="Genomic_DNA"/>
</dbReference>
<dbReference type="Proteomes" id="UP001138997">
    <property type="component" value="Unassembled WGS sequence"/>
</dbReference>
<evidence type="ECO:0000256" key="2">
    <source>
        <dbReference type="PROSITE-ProRule" id="PRU00169"/>
    </source>
</evidence>
<protein>
    <submittedName>
        <fullName evidence="4">Response regulator</fullName>
    </submittedName>
</protein>
<dbReference type="PANTHER" id="PTHR44591">
    <property type="entry name" value="STRESS RESPONSE REGULATOR PROTEIN 1"/>
    <property type="match status" value="1"/>
</dbReference>
<dbReference type="CDD" id="cd17574">
    <property type="entry name" value="REC_OmpR"/>
    <property type="match status" value="1"/>
</dbReference>
<dbReference type="SMART" id="SM00448">
    <property type="entry name" value="REC"/>
    <property type="match status" value="1"/>
</dbReference>
<dbReference type="InterPro" id="IPR050595">
    <property type="entry name" value="Bact_response_regulator"/>
</dbReference>
<dbReference type="InterPro" id="IPR001789">
    <property type="entry name" value="Sig_transdc_resp-reg_receiver"/>
</dbReference>
<comment type="caution">
    <text evidence="4">The sequence shown here is derived from an EMBL/GenBank/DDBJ whole genome shotgun (WGS) entry which is preliminary data.</text>
</comment>
<dbReference type="InterPro" id="IPR011006">
    <property type="entry name" value="CheY-like_superfamily"/>
</dbReference>
<keyword evidence="1 2" id="KW-0597">Phosphoprotein</keyword>
<evidence type="ECO:0000313" key="4">
    <source>
        <dbReference type="EMBL" id="MCD5310144.1"/>
    </source>
</evidence>
<evidence type="ECO:0000313" key="5">
    <source>
        <dbReference type="Proteomes" id="UP001138997"/>
    </source>
</evidence>
<dbReference type="GO" id="GO:0000160">
    <property type="term" value="P:phosphorelay signal transduction system"/>
    <property type="evidence" value="ECO:0007669"/>
    <property type="project" value="InterPro"/>
</dbReference>